<keyword evidence="4 5" id="KW-0732">Signal</keyword>
<dbReference type="Gene3D" id="3.10.105.10">
    <property type="entry name" value="Dipeptide-binding Protein, Domain 3"/>
    <property type="match status" value="2"/>
</dbReference>
<comment type="subcellular location">
    <subcellularLocation>
        <location evidence="1">Cell envelope</location>
    </subcellularLocation>
</comment>
<keyword evidence="3" id="KW-0813">Transport</keyword>
<dbReference type="PANTHER" id="PTHR30290">
    <property type="entry name" value="PERIPLASMIC BINDING COMPONENT OF ABC TRANSPORTER"/>
    <property type="match status" value="1"/>
</dbReference>
<evidence type="ECO:0000256" key="1">
    <source>
        <dbReference type="ARBA" id="ARBA00004196"/>
    </source>
</evidence>
<dbReference type="Gene3D" id="3.90.76.10">
    <property type="entry name" value="Dipeptide-binding Protein, Domain 1"/>
    <property type="match status" value="2"/>
</dbReference>
<keyword evidence="8" id="KW-1185">Reference proteome</keyword>
<comment type="similarity">
    <text evidence="2">Belongs to the bacterial solute-binding protein 5 family.</text>
</comment>
<dbReference type="Proteomes" id="UP000232230">
    <property type="component" value="Chromosome"/>
</dbReference>
<sequence length="879" mass="98589">MKKILLSLAAFAIVGSSAVSVVACGPVNFNSLLTRRESDNIFKGTFKAPMTYYSSATTMQSEDSAIISNLVDTLLAGDEHNNYQGDLADRWASNADSTKFYFHVRDEISDPGNVPTWVDINQNVIDKVDANDMLNTMRYIFNPNNMSQTTFAWSTIIKNGEKLSTAIDQLRTKDSGKYNAKFDQNAGTGDETQKTNANRNIDRFILAFNVTEELDAAREKALSSITDEELLVESQAEGKMMQIANKPNEFANNDMVVTEGQEKFDPNLVVHLQKPTPYFEGLAAFLAWAPIPDRAVQYYQDWSSAGYNYASKGFENILYSSAYVIENYEPTQTIRLTKNNNYFNKDNVFIDKAIYSYTGGTDVSKARMLFEAGDISEVTFSPSDAAGWSKYVGENTENPKFEGSHSVTKLNGTTFELLYNFNNTDEKYADANKALALNSVRQFLAYRMNRSYIAKYYSEAMDGGNKTSKLVRNIFTSKNTTTVDKQTNTDIDKTDKERASIKYDYVDYYNDIYSSQYNNIPSPEVHPSDDKGQYLTNLWSSLGDIKPTDEQINNWKAKFANLSDGIDAYLDNDLIGVQAFLIMDDQGNETVAEADKADLTNFIKHFGKYEYEDLKAKTELIISKIKRDLKAVLGKESVTIQWMTSGATATTVNLRVNDIIGAFVDTQKDFGIANPLNIVQTPTTDNSEFSKKQNEGAFSIMISGWSPDFADPANFLNTVTLGGSFDAFFGWSKLFKKGEGGKIDFISTDVNEQKAFMDLKNRFQQFSKLMVDGDNEGVLDTRANKLALAELSGVMRSQFLLPIYAPVADKTPSMTYVDVFTRSTQPSGQAVYRLIGVKMLSKLWNREEYNKAKTKFENEEFSYPASYPRGHNGKDKLGD</sequence>
<dbReference type="GO" id="GO:0015833">
    <property type="term" value="P:peptide transport"/>
    <property type="evidence" value="ECO:0007669"/>
    <property type="project" value="TreeGrafter"/>
</dbReference>
<feature type="signal peptide" evidence="5">
    <location>
        <begin position="1"/>
        <end position="23"/>
    </location>
</feature>
<feature type="chain" id="PRO_5014804259" evidence="5">
    <location>
        <begin position="24"/>
        <end position="879"/>
    </location>
</feature>
<dbReference type="Pfam" id="PF00496">
    <property type="entry name" value="SBP_bac_5"/>
    <property type="match status" value="1"/>
</dbReference>
<evidence type="ECO:0000256" key="4">
    <source>
        <dbReference type="ARBA" id="ARBA00022729"/>
    </source>
</evidence>
<dbReference type="SUPFAM" id="SSF53850">
    <property type="entry name" value="Periplasmic binding protein-like II"/>
    <property type="match status" value="1"/>
</dbReference>
<gene>
    <name evidence="7" type="primary">oppA</name>
    <name evidence="7" type="ORF">ESOMN_v1c05050</name>
</gene>
<reference evidence="7 8" key="1">
    <citation type="submission" date="2017-11" db="EMBL/GenBank/DDBJ databases">
        <title>Genome sequence of Entomoplasma somnilux PYAN-1 (ATCC 49194).</title>
        <authorList>
            <person name="Lo W.-S."/>
            <person name="Gasparich G.E."/>
            <person name="Kuo C.-H."/>
        </authorList>
    </citation>
    <scope>NUCLEOTIDE SEQUENCE [LARGE SCALE GENOMIC DNA]</scope>
    <source>
        <strain evidence="7 8">PYAN-1</strain>
    </source>
</reference>
<protein>
    <submittedName>
        <fullName evidence="7">Oligopeptide ABC transporter substrate-binding protein</fullName>
    </submittedName>
</protein>
<dbReference type="AlphaFoldDB" id="A0A2K8NYL0"/>
<dbReference type="GO" id="GO:1904680">
    <property type="term" value="F:peptide transmembrane transporter activity"/>
    <property type="evidence" value="ECO:0007669"/>
    <property type="project" value="TreeGrafter"/>
</dbReference>
<dbReference type="InterPro" id="IPR000914">
    <property type="entry name" value="SBP_5_dom"/>
</dbReference>
<evidence type="ECO:0000313" key="7">
    <source>
        <dbReference type="EMBL" id="ATZ18887.1"/>
    </source>
</evidence>
<dbReference type="NCBIfam" id="NF043077">
    <property type="entry name" value="MMSYN1_0169"/>
    <property type="match status" value="1"/>
</dbReference>
<dbReference type="EMBL" id="CP024965">
    <property type="protein sequence ID" value="ATZ18887.1"/>
    <property type="molecule type" value="Genomic_DNA"/>
</dbReference>
<dbReference type="RefSeq" id="WP_024863408.1">
    <property type="nucleotide sequence ID" value="NZ_CP024965.1"/>
</dbReference>
<dbReference type="GO" id="GO:0030313">
    <property type="term" value="C:cell envelope"/>
    <property type="evidence" value="ECO:0007669"/>
    <property type="project" value="UniProtKB-SubCell"/>
</dbReference>
<dbReference type="Gene3D" id="3.40.190.10">
    <property type="entry name" value="Periplasmic binding protein-like II"/>
    <property type="match status" value="1"/>
</dbReference>
<dbReference type="PANTHER" id="PTHR30290:SF10">
    <property type="entry name" value="PERIPLASMIC OLIGOPEPTIDE-BINDING PROTEIN-RELATED"/>
    <property type="match status" value="1"/>
</dbReference>
<evidence type="ECO:0000259" key="6">
    <source>
        <dbReference type="Pfam" id="PF00496"/>
    </source>
</evidence>
<evidence type="ECO:0000256" key="2">
    <source>
        <dbReference type="ARBA" id="ARBA00005695"/>
    </source>
</evidence>
<evidence type="ECO:0000313" key="8">
    <source>
        <dbReference type="Proteomes" id="UP000232230"/>
    </source>
</evidence>
<organism evidence="7 8">
    <name type="scientific">Williamsoniiplasma somnilux</name>
    <dbReference type="NCBI Taxonomy" id="215578"/>
    <lineage>
        <taxon>Bacteria</taxon>
        <taxon>Bacillati</taxon>
        <taxon>Mycoplasmatota</taxon>
        <taxon>Mollicutes</taxon>
        <taxon>Entomoplasmatales</taxon>
        <taxon>Williamsoniiplasma</taxon>
    </lineage>
</organism>
<accession>A0A2K8NYL0</accession>
<dbReference type="InterPro" id="IPR039424">
    <property type="entry name" value="SBP_5"/>
</dbReference>
<evidence type="ECO:0000256" key="5">
    <source>
        <dbReference type="SAM" id="SignalP"/>
    </source>
</evidence>
<evidence type="ECO:0000256" key="3">
    <source>
        <dbReference type="ARBA" id="ARBA00022448"/>
    </source>
</evidence>
<feature type="domain" description="Solute-binding protein family 5" evidence="6">
    <location>
        <begin position="257"/>
        <end position="555"/>
    </location>
</feature>
<dbReference type="KEGG" id="esx:ESOMN_v1c05050"/>
<proteinExistence type="inferred from homology"/>
<name>A0A2K8NYL0_9MOLU</name>
<dbReference type="PROSITE" id="PS51257">
    <property type="entry name" value="PROKAR_LIPOPROTEIN"/>
    <property type="match status" value="1"/>
</dbReference>